<dbReference type="Proteomes" id="UP000236621">
    <property type="component" value="Unassembled WGS sequence"/>
</dbReference>
<dbReference type="Pfam" id="PF00722">
    <property type="entry name" value="Glyco_hydro_16"/>
    <property type="match status" value="1"/>
</dbReference>
<dbReference type="InterPro" id="IPR013320">
    <property type="entry name" value="ConA-like_dom_sf"/>
</dbReference>
<keyword evidence="4" id="KW-1185">Reference proteome</keyword>
<dbReference type="SUPFAM" id="SSF49899">
    <property type="entry name" value="Concanavalin A-like lectins/glucanases"/>
    <property type="match status" value="1"/>
</dbReference>
<dbReference type="EMBL" id="NRSZ01000822">
    <property type="protein sequence ID" value="PNY24977.1"/>
    <property type="molecule type" value="Genomic_DNA"/>
</dbReference>
<dbReference type="GO" id="GO:0005975">
    <property type="term" value="P:carbohydrate metabolic process"/>
    <property type="evidence" value="ECO:0007669"/>
    <property type="project" value="InterPro"/>
</dbReference>
<dbReference type="InterPro" id="IPR050546">
    <property type="entry name" value="Glycosyl_Hydrlase_16"/>
</dbReference>
<dbReference type="CDD" id="cd02182">
    <property type="entry name" value="GH16_Strep_laminarinase_like"/>
    <property type="match status" value="1"/>
</dbReference>
<dbReference type="STRING" id="45235.A0A2K3QBR8"/>
<feature type="signal peptide" evidence="1">
    <location>
        <begin position="1"/>
        <end position="20"/>
    </location>
</feature>
<reference evidence="3 4" key="1">
    <citation type="submission" date="2017-08" db="EMBL/GenBank/DDBJ databases">
        <title>Harnessing the power of phylogenomics to disentangle the directionality and signatures of interkingdom host jumping in the parasitic fungal genus Tolypocladium.</title>
        <authorList>
            <person name="Quandt C.A."/>
            <person name="Patterson W."/>
            <person name="Spatafora J.W."/>
        </authorList>
    </citation>
    <scope>NUCLEOTIDE SEQUENCE [LARGE SCALE GENOMIC DNA]</scope>
    <source>
        <strain evidence="3 4">CBS 113982</strain>
    </source>
</reference>
<keyword evidence="1" id="KW-0732">Signal</keyword>
<dbReference type="InterPro" id="IPR000757">
    <property type="entry name" value="Beta-glucanase-like"/>
</dbReference>
<sequence>MVYIPSLVAALALTTSTVEAWNAPGYGGFHLVWQDAFLGNSGDSPYGPNWNFITGNPGVNGELETYSASNHNLQISGGQTVQLVPWRDGSVSGGWTSARMESKYVMTPTQGGVTRLEALIRFGGNDPNNKQGLWPAFWLLGDSIRHGTPWPHCGELDVLETIDGRLTGYGTAHCGVYPGGVCNEGTGIGGNIGIPDQNWHTWRIEIDRRPTDWHSETVNWFMDGQLFQSISGARINDPDAWYNLAESPKFFILNMAVGGQWPGYPNGNTQDGYGSMMEVAYVAHYST</sequence>
<gene>
    <name evidence="3" type="ORF">TCAP_05060</name>
</gene>
<organism evidence="3 4">
    <name type="scientific">Tolypocladium capitatum</name>
    <dbReference type="NCBI Taxonomy" id="45235"/>
    <lineage>
        <taxon>Eukaryota</taxon>
        <taxon>Fungi</taxon>
        <taxon>Dikarya</taxon>
        <taxon>Ascomycota</taxon>
        <taxon>Pezizomycotina</taxon>
        <taxon>Sordariomycetes</taxon>
        <taxon>Hypocreomycetidae</taxon>
        <taxon>Hypocreales</taxon>
        <taxon>Ophiocordycipitaceae</taxon>
        <taxon>Tolypocladium</taxon>
    </lineage>
</organism>
<dbReference type="Gene3D" id="2.60.120.200">
    <property type="match status" value="1"/>
</dbReference>
<dbReference type="GO" id="GO:0004553">
    <property type="term" value="F:hydrolase activity, hydrolyzing O-glycosyl compounds"/>
    <property type="evidence" value="ECO:0007669"/>
    <property type="project" value="InterPro"/>
</dbReference>
<dbReference type="OrthoDB" id="192832at2759"/>
<dbReference type="PANTHER" id="PTHR10963">
    <property type="entry name" value="GLYCOSYL HYDROLASE-RELATED"/>
    <property type="match status" value="1"/>
</dbReference>
<accession>A0A2K3QBR8</accession>
<evidence type="ECO:0000313" key="4">
    <source>
        <dbReference type="Proteomes" id="UP000236621"/>
    </source>
</evidence>
<proteinExistence type="predicted"/>
<evidence type="ECO:0000256" key="1">
    <source>
        <dbReference type="SAM" id="SignalP"/>
    </source>
</evidence>
<protein>
    <recommendedName>
        <fullName evidence="2">GH16 domain-containing protein</fullName>
    </recommendedName>
</protein>
<feature type="domain" description="GH16" evidence="2">
    <location>
        <begin position="31"/>
        <end position="287"/>
    </location>
</feature>
<dbReference type="AlphaFoldDB" id="A0A2K3QBR8"/>
<evidence type="ECO:0000313" key="3">
    <source>
        <dbReference type="EMBL" id="PNY24977.1"/>
    </source>
</evidence>
<dbReference type="PROSITE" id="PS51762">
    <property type="entry name" value="GH16_2"/>
    <property type="match status" value="1"/>
</dbReference>
<dbReference type="PANTHER" id="PTHR10963:SF60">
    <property type="entry name" value="GRAM-NEGATIVE BACTERIA-BINDING PROTEIN 1-RELATED"/>
    <property type="match status" value="1"/>
</dbReference>
<feature type="chain" id="PRO_5014376102" description="GH16 domain-containing protein" evidence="1">
    <location>
        <begin position="21"/>
        <end position="287"/>
    </location>
</feature>
<comment type="caution">
    <text evidence="3">The sequence shown here is derived from an EMBL/GenBank/DDBJ whole genome shotgun (WGS) entry which is preliminary data.</text>
</comment>
<name>A0A2K3QBR8_9HYPO</name>
<evidence type="ECO:0000259" key="2">
    <source>
        <dbReference type="PROSITE" id="PS51762"/>
    </source>
</evidence>